<name>F1T6C5_9ACTN</name>
<organism evidence="1 2">
    <name type="scientific">Fannyhessea vaginae DSM 15829</name>
    <dbReference type="NCBI Taxonomy" id="525256"/>
    <lineage>
        <taxon>Bacteria</taxon>
        <taxon>Bacillati</taxon>
        <taxon>Actinomycetota</taxon>
        <taxon>Coriobacteriia</taxon>
        <taxon>Coriobacteriales</taxon>
        <taxon>Atopobiaceae</taxon>
        <taxon>Fannyhessea</taxon>
    </lineage>
</organism>
<gene>
    <name evidence="1" type="ORF">HMPREF0091_11025</name>
</gene>
<sequence>MRVSLGVEVKCGIVFEKSTPPRGNAAAWGSFLQVNMLYSFISWKT</sequence>
<dbReference type="Proteomes" id="UP000005947">
    <property type="component" value="Unassembled WGS sequence"/>
</dbReference>
<keyword evidence="2" id="KW-1185">Reference proteome</keyword>
<dbReference type="AlphaFoldDB" id="F1T6C5"/>
<proteinExistence type="predicted"/>
<accession>F1T6C5</accession>
<comment type="caution">
    <text evidence="1">The sequence shown here is derived from an EMBL/GenBank/DDBJ whole genome shotgun (WGS) entry which is preliminary data.</text>
</comment>
<evidence type="ECO:0000313" key="2">
    <source>
        <dbReference type="Proteomes" id="UP000005947"/>
    </source>
</evidence>
<protein>
    <submittedName>
        <fullName evidence="1">Uncharacterized protein</fullName>
    </submittedName>
</protein>
<evidence type="ECO:0000313" key="1">
    <source>
        <dbReference type="EMBL" id="EGF23030.1"/>
    </source>
</evidence>
<reference evidence="1 2" key="1">
    <citation type="submission" date="2011-02" db="EMBL/GenBank/DDBJ databases">
        <authorList>
            <person name="Muzny D."/>
            <person name="Qin X."/>
            <person name="Buhay C."/>
            <person name="Dugan-Rocha S."/>
            <person name="Ding Y."/>
            <person name="Chen G."/>
            <person name="Hawes A."/>
            <person name="Holder M."/>
            <person name="Jhangiani S."/>
            <person name="Johnson A."/>
            <person name="Khan Z."/>
            <person name="Li Z."/>
            <person name="Liu W."/>
            <person name="Liu X."/>
            <person name="Perez L."/>
            <person name="Shen H."/>
            <person name="Wang Q."/>
            <person name="Watt J."/>
            <person name="Xi L."/>
            <person name="Xin Y."/>
            <person name="Zhou J."/>
            <person name="Deng J."/>
            <person name="Jiang H."/>
            <person name="Liu Y."/>
            <person name="Qu J."/>
            <person name="Song X.-Z."/>
            <person name="Zhang L."/>
            <person name="Villasana D."/>
            <person name="Johnson A."/>
            <person name="Liu J."/>
            <person name="Liyanage D."/>
            <person name="Lorensuhewa L."/>
            <person name="Robinson T."/>
            <person name="Song A."/>
            <person name="Song B.-B."/>
            <person name="Dinh H."/>
            <person name="Thornton R."/>
            <person name="Coyle M."/>
            <person name="Francisco L."/>
            <person name="Jackson L."/>
            <person name="Javaid M."/>
            <person name="Korchina V."/>
            <person name="Kovar C."/>
            <person name="Mata R."/>
            <person name="Mathew T."/>
            <person name="Ngo R."/>
            <person name="Nguyen L."/>
            <person name="Nguyen N."/>
            <person name="Okwuonu G."/>
            <person name="Ongeri F."/>
            <person name="Pham C."/>
            <person name="Simmons D."/>
            <person name="Wilczek-Boney K."/>
            <person name="Hale W."/>
            <person name="Jakkamsetti A."/>
            <person name="Pham P."/>
            <person name="Ruth R."/>
            <person name="San Lucas F."/>
            <person name="Warren J."/>
            <person name="Zhang J."/>
            <person name="Zhao Z."/>
            <person name="Zhou C."/>
            <person name="Zhu D."/>
            <person name="Lee S."/>
            <person name="Bess C."/>
            <person name="Blankenburg K."/>
            <person name="Forbes L."/>
            <person name="Fu Q."/>
            <person name="Gubbala S."/>
            <person name="Hirani K."/>
            <person name="Jayaseelan J.C."/>
            <person name="Lara F."/>
            <person name="Munidasa M."/>
            <person name="Palculict T."/>
            <person name="Patil S."/>
            <person name="Pu L.-L."/>
            <person name="Saada N."/>
            <person name="Tang L."/>
            <person name="Weissenberger G."/>
            <person name="Zhu Y."/>
            <person name="Hemphill L."/>
            <person name="Shang Y."/>
            <person name="Youmans B."/>
            <person name="Ayvaz T."/>
            <person name="Ross M."/>
            <person name="Santibanez J."/>
            <person name="Aqrawi P."/>
            <person name="Gross S."/>
            <person name="Joshi V."/>
            <person name="Fowler G."/>
            <person name="Nazareth L."/>
            <person name="Reid J."/>
            <person name="Worley K."/>
            <person name="Petrosino J."/>
            <person name="Highlander S."/>
            <person name="Gibbs R."/>
        </authorList>
    </citation>
    <scope>NUCLEOTIDE SEQUENCE [LARGE SCALE GENOMIC DNA]</scope>
    <source>
        <strain evidence="1 2">DSM 15829</strain>
    </source>
</reference>
<dbReference type="EMBL" id="ACGK02000002">
    <property type="protein sequence ID" value="EGF23030.1"/>
    <property type="molecule type" value="Genomic_DNA"/>
</dbReference>